<dbReference type="PANTHER" id="PTHR31138">
    <property type="entry name" value="CHROMOSOME 19, WHOLE GENOME SHOTGUN SEQUENCE"/>
    <property type="match status" value="1"/>
</dbReference>
<evidence type="ECO:0000313" key="3">
    <source>
        <dbReference type="EMBL" id="KAK6528909.1"/>
    </source>
</evidence>
<dbReference type="SUPFAM" id="SSF55394">
    <property type="entry name" value="Bactericidal permeability-increasing protein, BPI"/>
    <property type="match status" value="1"/>
</dbReference>
<dbReference type="Pfam" id="PF14613">
    <property type="entry name" value="HAM1_C"/>
    <property type="match status" value="1"/>
</dbReference>
<sequence>MSTFFGGGEREPLLPQHRNGIAPEVVTEHQKSLDQKLHTYLLLRALGQGYLPSTKQSIILLRKFLASEILTPDNQHLTYDGRKFIALNRQVVKQLIELLQTKNSADEIQNFLWSVRKARVQLDLKGLGHAATDIKTAKYKAAYSSLSTIASLLFQNPDFNKLFADALTVIRQALASGAQTVAGSLEHAAEQIEPLETLVESIGDRPEGNLPRIDEEAKHTFQEVEHTLEEGVKAAVKDVQHTLADTITAERKQAIKQRVRQAVLKLRRNTDYDSSVSTLTLMLKEYVTMYSTFMEEAVEEVTTDVKPNKDLKVAGDQFWSFISSFGDNKLWESLKIKLKKLLEHKYRDPEFENIINLVADSLRRLLTDPDYLFTHEDEATKRYNELKDKLNDTNVKSLEHDVDDVIKQLHKVILSIYSDKQISHIKDTGISMVDLALKPTGGYPFNVHLLSDVGNVLIPTALEAIQYIPIPRLTLVSPHLDTLLEPIIFEPGKTVNSSSFLPYRVSVITTNEVDVFKGWKRTKTHLASSARIKIEGLTFKAEDIGYIMRVHRGWFLNFTDSGIASVRMDEKGIDVYLDLEFTRSSVDELVILKGVHVKLHKIDFSLKQSKFSFLAWLFKPFVKPMLRKLLQNSLRQALEDGLRALNREMIYTRERLRAARIANPHDLTSFVRAILARWTAPSELPIEVGVDWRAHRPSGRAEAPFDGEYAPGSLVGLFEAEAMGAGERIEEGAAGGWRNACFEI</sequence>
<reference evidence="3 4" key="1">
    <citation type="submission" date="2019-10" db="EMBL/GenBank/DDBJ databases">
        <authorList>
            <person name="Palmer J.M."/>
        </authorList>
    </citation>
    <scope>NUCLEOTIDE SEQUENCE [LARGE SCALE GENOMIC DNA]</scope>
    <source>
        <strain evidence="3 4">TWF694</strain>
    </source>
</reference>
<dbReference type="Pfam" id="PF19343">
    <property type="entry name" value="HAM1_N"/>
    <property type="match status" value="2"/>
</dbReference>
<feature type="domain" description="HAM1-like N-terminal" evidence="2">
    <location>
        <begin position="23"/>
        <end position="195"/>
    </location>
</feature>
<feature type="domain" description="HAM1-like N-terminal" evidence="2">
    <location>
        <begin position="219"/>
        <end position="581"/>
    </location>
</feature>
<name>A0AAV9WX05_9PEZI</name>
<dbReference type="PANTHER" id="PTHR31138:SF4">
    <property type="entry name" value="DUF5923 DOMAIN-CONTAINING PROTEIN"/>
    <property type="match status" value="1"/>
</dbReference>
<evidence type="ECO:0000259" key="2">
    <source>
        <dbReference type="Pfam" id="PF19343"/>
    </source>
</evidence>
<dbReference type="InterPro" id="IPR045967">
    <property type="entry name" value="HAM1-like_N"/>
</dbReference>
<feature type="domain" description="HAM1-like C-terminal" evidence="1">
    <location>
        <begin position="597"/>
        <end position="659"/>
    </location>
</feature>
<evidence type="ECO:0000313" key="4">
    <source>
        <dbReference type="Proteomes" id="UP001365542"/>
    </source>
</evidence>
<dbReference type="Proteomes" id="UP001365542">
    <property type="component" value="Unassembled WGS sequence"/>
</dbReference>
<dbReference type="Gene3D" id="3.15.10.10">
    <property type="entry name" value="Bactericidal permeability-increasing protein, domain 1"/>
    <property type="match status" value="1"/>
</dbReference>
<accession>A0AAV9WX05</accession>
<organism evidence="3 4">
    <name type="scientific">Orbilia ellipsospora</name>
    <dbReference type="NCBI Taxonomy" id="2528407"/>
    <lineage>
        <taxon>Eukaryota</taxon>
        <taxon>Fungi</taxon>
        <taxon>Dikarya</taxon>
        <taxon>Ascomycota</taxon>
        <taxon>Pezizomycotina</taxon>
        <taxon>Orbiliomycetes</taxon>
        <taxon>Orbiliales</taxon>
        <taxon>Orbiliaceae</taxon>
        <taxon>Orbilia</taxon>
    </lineage>
</organism>
<dbReference type="InterPro" id="IPR017943">
    <property type="entry name" value="Bactericidal_perm-incr_a/b_dom"/>
</dbReference>
<dbReference type="InterPro" id="IPR027842">
    <property type="entry name" value="HAM1-like_C"/>
</dbReference>
<dbReference type="EMBL" id="JAVHJO010000014">
    <property type="protein sequence ID" value="KAK6528909.1"/>
    <property type="molecule type" value="Genomic_DNA"/>
</dbReference>
<proteinExistence type="predicted"/>
<evidence type="ECO:0008006" key="5">
    <source>
        <dbReference type="Google" id="ProtNLM"/>
    </source>
</evidence>
<dbReference type="GO" id="GO:0008289">
    <property type="term" value="F:lipid binding"/>
    <property type="evidence" value="ECO:0007669"/>
    <property type="project" value="InterPro"/>
</dbReference>
<dbReference type="AlphaFoldDB" id="A0AAV9WX05"/>
<evidence type="ECO:0000259" key="1">
    <source>
        <dbReference type="Pfam" id="PF14613"/>
    </source>
</evidence>
<protein>
    <recommendedName>
        <fullName evidence="5">Bactericidal permeability-increasing protein</fullName>
    </recommendedName>
</protein>
<keyword evidence="4" id="KW-1185">Reference proteome</keyword>
<gene>
    <name evidence="3" type="ORF">TWF694_004138</name>
</gene>
<comment type="caution">
    <text evidence="3">The sequence shown here is derived from an EMBL/GenBank/DDBJ whole genome shotgun (WGS) entry which is preliminary data.</text>
</comment>